<dbReference type="AlphaFoldDB" id="A0A0F4YZJ2"/>
<evidence type="ECO:0000313" key="2">
    <source>
        <dbReference type="Proteomes" id="UP000053958"/>
    </source>
</evidence>
<dbReference type="RefSeq" id="XP_013329675.1">
    <property type="nucleotide sequence ID" value="XM_013474221.1"/>
</dbReference>
<accession>A0A0F4YZJ2</accession>
<evidence type="ECO:0000313" key="1">
    <source>
        <dbReference type="EMBL" id="KKA23063.1"/>
    </source>
</evidence>
<protein>
    <submittedName>
        <fullName evidence="1">Uncharacterized protein</fullName>
    </submittedName>
</protein>
<reference evidence="1 2" key="1">
    <citation type="submission" date="2015-04" db="EMBL/GenBank/DDBJ databases">
        <authorList>
            <person name="Heijne W.H."/>
            <person name="Fedorova N.D."/>
            <person name="Nierman W.C."/>
            <person name="Vollebregt A.W."/>
            <person name="Zhao Z."/>
            <person name="Wu L."/>
            <person name="Kumar M."/>
            <person name="Stam H."/>
            <person name="van den Berg M.A."/>
            <person name="Pel H.J."/>
        </authorList>
    </citation>
    <scope>NUCLEOTIDE SEQUENCE [LARGE SCALE GENOMIC DNA]</scope>
    <source>
        <strain evidence="1 2">CBS 393.64</strain>
    </source>
</reference>
<comment type="caution">
    <text evidence="1">The sequence shown here is derived from an EMBL/GenBank/DDBJ whole genome shotgun (WGS) entry which is preliminary data.</text>
</comment>
<keyword evidence="2" id="KW-1185">Reference proteome</keyword>
<dbReference type="GeneID" id="25315293"/>
<dbReference type="Proteomes" id="UP000053958">
    <property type="component" value="Unassembled WGS sequence"/>
</dbReference>
<sequence length="270" mass="29961">MALGFLLDETDRVFLESCIRDGQSDFDFSLTHSPDSTGIGGEGRVLVHGQGLSCSLLAQDSIILAEYSETAKAKSRQAYGDMMGDSRVSPHSVTLRMMQRQVEKDSIDWKMHMHDNSMLERLILWLYNSGNLTRRYSDKGPRLQACVVQSISYVRLQASAPKRVAVGVGLTYYLLRSTLHQPVPAQYIQKTTESCSVETGVVEARDLGTYEQTAALSNSEKECEKPSSLHEIRAAPPFPGLELGDGPCAPTCHQRAKRQQARTESLIHEL</sequence>
<dbReference type="EMBL" id="LASV01000112">
    <property type="protein sequence ID" value="KKA23063.1"/>
    <property type="molecule type" value="Genomic_DNA"/>
</dbReference>
<name>A0A0F4YZJ2_RASE3</name>
<proteinExistence type="predicted"/>
<gene>
    <name evidence="1" type="ORF">T310_2942</name>
</gene>
<organism evidence="1 2">
    <name type="scientific">Rasamsonia emersonii (strain ATCC 16479 / CBS 393.64 / IMI 116815)</name>
    <dbReference type="NCBI Taxonomy" id="1408163"/>
    <lineage>
        <taxon>Eukaryota</taxon>
        <taxon>Fungi</taxon>
        <taxon>Dikarya</taxon>
        <taxon>Ascomycota</taxon>
        <taxon>Pezizomycotina</taxon>
        <taxon>Eurotiomycetes</taxon>
        <taxon>Eurotiomycetidae</taxon>
        <taxon>Eurotiales</taxon>
        <taxon>Trichocomaceae</taxon>
        <taxon>Rasamsonia</taxon>
    </lineage>
</organism>